<dbReference type="InterPro" id="IPR014942">
    <property type="entry name" value="AbiEii"/>
</dbReference>
<dbReference type="RefSeq" id="WP_191732814.1">
    <property type="nucleotide sequence ID" value="NZ_JACSPR010000002.1"/>
</dbReference>
<reference evidence="1 2" key="1">
    <citation type="submission" date="2020-08" db="EMBL/GenBank/DDBJ databases">
        <title>A Genomic Blueprint of the Chicken Gut Microbiome.</title>
        <authorList>
            <person name="Gilroy R."/>
            <person name="Ravi A."/>
            <person name="Getino M."/>
            <person name="Pursley I."/>
            <person name="Horton D.L."/>
            <person name="Alikhan N.-F."/>
            <person name="Baker D."/>
            <person name="Gharbi K."/>
            <person name="Hall N."/>
            <person name="Watson M."/>
            <person name="Adriaenssens E.M."/>
            <person name="Foster-Nyarko E."/>
            <person name="Jarju S."/>
            <person name="Secka A."/>
            <person name="Antonio M."/>
            <person name="Oren A."/>
            <person name="Chaudhuri R."/>
            <person name="La Ragione R.M."/>
            <person name="Hildebrand F."/>
            <person name="Pallen M.J."/>
        </authorList>
    </citation>
    <scope>NUCLEOTIDE SEQUENCE [LARGE SCALE GENOMIC DNA]</scope>
    <source>
        <strain evidence="1 2">Sa1YVA5</strain>
    </source>
</reference>
<keyword evidence="1" id="KW-0808">Transferase</keyword>
<dbReference type="GO" id="GO:0016740">
    <property type="term" value="F:transferase activity"/>
    <property type="evidence" value="ECO:0007669"/>
    <property type="project" value="UniProtKB-KW"/>
</dbReference>
<dbReference type="Proteomes" id="UP000650224">
    <property type="component" value="Unassembled WGS sequence"/>
</dbReference>
<organism evidence="1 2">
    <name type="scientific">Corynebacterium gallinarum</name>
    <dbReference type="NCBI Taxonomy" id="2762214"/>
    <lineage>
        <taxon>Bacteria</taxon>
        <taxon>Bacillati</taxon>
        <taxon>Actinomycetota</taxon>
        <taxon>Actinomycetes</taxon>
        <taxon>Mycobacteriales</taxon>
        <taxon>Corynebacteriaceae</taxon>
        <taxon>Corynebacterium</taxon>
    </lineage>
</organism>
<name>A0A8I0HMT5_9CORY</name>
<sequence>MIDSVGNPRDQQNLQRLRRVLENQLNKEARARGVDSQLIRKQYVFALFFKRLFRADEPGWMLLGGNALLILTGGGRFTRDIDLARDTPWEDPASVLDELQVLTNNGNDLDPFRFRLDRIDPHAEPDAFGYGTATTKIPVTVWLGNRMFDTFVIDITHRRHVHGPVDLLPLSPVIEHETLQSLPRVPVVAVENHLADKICAMYEPHGRNRDRPSTRYRDLADIVRIIQAVDIDAGRLTGNLHHEQQRRQIVLPRQLLAPSPQWEKGFATAAKNFAEYPTEYHQLPASLRYAGDCLNPLLSGEITAGRWNARAQVWET</sequence>
<keyword evidence="2" id="KW-1185">Reference proteome</keyword>
<protein>
    <submittedName>
        <fullName evidence="1">Nucleotidyl transferase AbiEii/AbiGii toxin family protein</fullName>
    </submittedName>
</protein>
<accession>A0A8I0HMT5</accession>
<dbReference type="EMBL" id="JACSPR010000002">
    <property type="protein sequence ID" value="MBD8029604.1"/>
    <property type="molecule type" value="Genomic_DNA"/>
</dbReference>
<dbReference type="AlphaFoldDB" id="A0A8I0HMT5"/>
<dbReference type="Pfam" id="PF08843">
    <property type="entry name" value="AbiEii"/>
    <property type="match status" value="1"/>
</dbReference>
<evidence type="ECO:0000313" key="2">
    <source>
        <dbReference type="Proteomes" id="UP000650224"/>
    </source>
</evidence>
<proteinExistence type="predicted"/>
<gene>
    <name evidence="1" type="ORF">H9627_04540</name>
</gene>
<evidence type="ECO:0000313" key="1">
    <source>
        <dbReference type="EMBL" id="MBD8029604.1"/>
    </source>
</evidence>
<comment type="caution">
    <text evidence="1">The sequence shown here is derived from an EMBL/GenBank/DDBJ whole genome shotgun (WGS) entry which is preliminary data.</text>
</comment>